<dbReference type="AlphaFoldDB" id="A0A9X2KYW5"/>
<proteinExistence type="predicted"/>
<gene>
    <name evidence="3" type="ORF">MKO06_13260</name>
</gene>
<dbReference type="NCBIfam" id="TIGR04390">
    <property type="entry name" value="OMP_YaiO_dom"/>
    <property type="match status" value="1"/>
</dbReference>
<dbReference type="InterPro" id="IPR011990">
    <property type="entry name" value="TPR-like_helical_dom_sf"/>
</dbReference>
<dbReference type="SUPFAM" id="SSF48452">
    <property type="entry name" value="TPR-like"/>
    <property type="match status" value="1"/>
</dbReference>
<evidence type="ECO:0000256" key="1">
    <source>
        <dbReference type="SAM" id="SignalP"/>
    </source>
</evidence>
<evidence type="ECO:0000313" key="3">
    <source>
        <dbReference type="EMBL" id="MCP9200882.1"/>
    </source>
</evidence>
<dbReference type="RefSeq" id="WP_241552558.1">
    <property type="nucleotide sequence ID" value="NZ_JANCNS010000003.1"/>
</dbReference>
<comment type="caution">
    <text evidence="3">The sequence shown here is derived from an EMBL/GenBank/DDBJ whole genome shotgun (WGS) entry which is preliminary data.</text>
</comment>
<dbReference type="Pfam" id="PF19413">
    <property type="entry name" value="YaiO"/>
    <property type="match status" value="1"/>
</dbReference>
<evidence type="ECO:0000259" key="2">
    <source>
        <dbReference type="Pfam" id="PF19413"/>
    </source>
</evidence>
<keyword evidence="1" id="KW-0732">Signal</keyword>
<accession>A0A9X2KYW5</accession>
<dbReference type="EMBL" id="JANCNS010000003">
    <property type="protein sequence ID" value="MCP9200882.1"/>
    <property type="molecule type" value="Genomic_DNA"/>
</dbReference>
<feature type="domain" description="YaiO beta-barrel" evidence="2">
    <location>
        <begin position="179"/>
        <end position="353"/>
    </location>
</feature>
<dbReference type="Proteomes" id="UP001155280">
    <property type="component" value="Unassembled WGS sequence"/>
</dbReference>
<protein>
    <submittedName>
        <fullName evidence="3">YaiO family outer membrane beta-barrel protein</fullName>
    </submittedName>
</protein>
<evidence type="ECO:0000313" key="4">
    <source>
        <dbReference type="Proteomes" id="UP001155280"/>
    </source>
</evidence>
<organism evidence="3 4">
    <name type="scientific">Christiangramia oceanisediminis</name>
    <dbReference type="NCBI Taxonomy" id="2920386"/>
    <lineage>
        <taxon>Bacteria</taxon>
        <taxon>Pseudomonadati</taxon>
        <taxon>Bacteroidota</taxon>
        <taxon>Flavobacteriia</taxon>
        <taxon>Flavobacteriales</taxon>
        <taxon>Flavobacteriaceae</taxon>
        <taxon>Christiangramia</taxon>
    </lineage>
</organism>
<dbReference type="InterPro" id="IPR030887">
    <property type="entry name" value="Beta-barrel_YaiO"/>
</dbReference>
<feature type="signal peptide" evidence="1">
    <location>
        <begin position="1"/>
        <end position="19"/>
    </location>
</feature>
<dbReference type="Gene3D" id="1.25.40.10">
    <property type="entry name" value="Tetratricopeptide repeat domain"/>
    <property type="match status" value="1"/>
</dbReference>
<sequence>MPQRILFLFIILFTASANAQEITETNTDSIYFKALDLYKETSYQQSLDYTNRGLELAPDYHDIRILRIRNRWALEQIRLAGDDLIYLLQNVPDYPGVSELANRQVLLFKDSQRALEFINILEEQQNSNLEVQVLKASLYEKAGKKKEARELALELFSNRELNNDQRYTIQNILKRTISNEIGFNYQYINFSDDYSQSDSWNTFSGEYLHYFGRSAVIGRITHLDRNYDSGSLYEIEAYPVFSDRVYAFVNLGLSNGTIYPDLRGSASVFVNFLKSFELEAGGRLLHFSEQDYFTGIAGLTYYTGKFYLNTRAFIGPETLGQLVQNYQFNIRYYLKDTDNFIFGRLGSGISPDESTIFTQVQENPGLDAYYLNFGLNKTLGAKHIIQVSGGFLQEDLSNGNTGNQLIANLGYRFRF</sequence>
<name>A0A9X2KYW5_9FLAO</name>
<reference evidence="3" key="1">
    <citation type="submission" date="2022-07" db="EMBL/GenBank/DDBJ databases">
        <title>Gramela sediminis sp. nov., isolated from deep-sea sediment of the Indian Ocean.</title>
        <authorList>
            <person name="Shi H."/>
        </authorList>
    </citation>
    <scope>NUCLEOTIDE SEQUENCE</scope>
    <source>
        <strain evidence="3">GC03-9</strain>
    </source>
</reference>
<keyword evidence="4" id="KW-1185">Reference proteome</keyword>
<feature type="chain" id="PRO_5040974207" evidence="1">
    <location>
        <begin position="20"/>
        <end position="415"/>
    </location>
</feature>